<dbReference type="FunFam" id="2.70.130.10:FF:000008">
    <property type="entry name" value="Cation-dependent mannose-6-phosphate receptor"/>
    <property type="match status" value="1"/>
</dbReference>
<dbReference type="PANTHER" id="PTHR15071:SF29">
    <property type="entry name" value="CATION-DEPENDENT MANNOSE-6-PHOSPHATE RECEPTOR"/>
    <property type="match status" value="1"/>
</dbReference>
<keyword evidence="8" id="KW-1015">Disulfide bond</keyword>
<reference evidence="19" key="1">
    <citation type="journal article" date="2023" name="DNA Res.">
        <title>Chromosome-level genome assembly of Phrynocephalus forsythii using third-generation DNA sequencing and Hi-C analysis.</title>
        <authorList>
            <person name="Qi Y."/>
            <person name="Zhao W."/>
            <person name="Zhao Y."/>
            <person name="Niu C."/>
            <person name="Cao S."/>
            <person name="Zhang Y."/>
        </authorList>
    </citation>
    <scope>NUCLEOTIDE SEQUENCE</scope>
    <source>
        <tissue evidence="19">Muscle</tissue>
    </source>
</reference>
<keyword evidence="3" id="KW-0597">Phosphoprotein</keyword>
<dbReference type="GO" id="GO:0005768">
    <property type="term" value="C:endosome"/>
    <property type="evidence" value="ECO:0007669"/>
    <property type="project" value="InterPro"/>
</dbReference>
<evidence type="ECO:0000256" key="5">
    <source>
        <dbReference type="ARBA" id="ARBA00022729"/>
    </source>
</evidence>
<feature type="region of interest" description="Disordered" evidence="15">
    <location>
        <begin position="265"/>
        <end position="287"/>
    </location>
</feature>
<evidence type="ECO:0000256" key="7">
    <source>
        <dbReference type="ARBA" id="ARBA00023136"/>
    </source>
</evidence>
<dbReference type="GO" id="GO:0019904">
    <property type="term" value="F:protein domain specific binding"/>
    <property type="evidence" value="ECO:0007669"/>
    <property type="project" value="InterPro"/>
</dbReference>
<dbReference type="Gene3D" id="2.70.130.10">
    <property type="entry name" value="Mannose-6-phosphate receptor binding domain"/>
    <property type="match status" value="1"/>
</dbReference>
<dbReference type="GO" id="GO:0005765">
    <property type="term" value="C:lysosomal membrane"/>
    <property type="evidence" value="ECO:0007669"/>
    <property type="project" value="UniProtKB-SubCell"/>
</dbReference>
<dbReference type="EMBL" id="JAPFRF010000011">
    <property type="protein sequence ID" value="KAJ7316262.1"/>
    <property type="molecule type" value="Genomic_DNA"/>
</dbReference>
<feature type="chain" id="PRO_5040364654" description="Cation-dependent mannose-6-phosphate receptor" evidence="17">
    <location>
        <begin position="32"/>
        <end position="287"/>
    </location>
</feature>
<feature type="transmembrane region" description="Helical" evidence="16">
    <location>
        <begin position="196"/>
        <end position="220"/>
    </location>
</feature>
<organism evidence="19 20">
    <name type="scientific">Phrynocephalus forsythii</name>
    <dbReference type="NCBI Taxonomy" id="171643"/>
    <lineage>
        <taxon>Eukaryota</taxon>
        <taxon>Metazoa</taxon>
        <taxon>Chordata</taxon>
        <taxon>Craniata</taxon>
        <taxon>Vertebrata</taxon>
        <taxon>Euteleostomi</taxon>
        <taxon>Lepidosauria</taxon>
        <taxon>Squamata</taxon>
        <taxon>Bifurcata</taxon>
        <taxon>Unidentata</taxon>
        <taxon>Episquamata</taxon>
        <taxon>Toxicofera</taxon>
        <taxon>Iguania</taxon>
        <taxon>Acrodonta</taxon>
        <taxon>Agamidae</taxon>
        <taxon>Agaminae</taxon>
        <taxon>Phrynocephalus</taxon>
    </lineage>
</organism>
<evidence type="ECO:0000256" key="17">
    <source>
        <dbReference type="SAM" id="SignalP"/>
    </source>
</evidence>
<dbReference type="PANTHER" id="PTHR15071">
    <property type="entry name" value="MANNOSE-6-PHOSPHATE RECEPTOR FAMILY MEMBER"/>
    <property type="match status" value="1"/>
</dbReference>
<dbReference type="Proteomes" id="UP001142489">
    <property type="component" value="Unassembled WGS sequence"/>
</dbReference>
<dbReference type="AlphaFoldDB" id="A0A9Q1AVY7"/>
<gene>
    <name evidence="19" type="ORF">JRQ81_002424</name>
</gene>
<dbReference type="PRINTS" id="PR00715">
    <property type="entry name" value="MAN6PRECEPTR"/>
</dbReference>
<keyword evidence="11" id="KW-0458">Lysosome</keyword>
<keyword evidence="10" id="KW-0325">Glycoprotein</keyword>
<comment type="function">
    <text evidence="13">Transport of phosphorylated lysosomal enzymes from the Golgi complex and the cell surface to lysosomes. Lysosomal enzymes bearing phosphomannosyl residues bind specifically to mannose-6-phosphate receptors in the Golgi apparatus and the resulting receptor-ligand complex is transported to an acidic prelyosomal compartment where the low pH mediates the dissociation of the complex.</text>
</comment>
<evidence type="ECO:0000256" key="14">
    <source>
        <dbReference type="ARBA" id="ARBA00069343"/>
    </source>
</evidence>
<evidence type="ECO:0000256" key="12">
    <source>
        <dbReference type="ARBA" id="ARBA00046288"/>
    </source>
</evidence>
<dbReference type="InterPro" id="IPR000296">
    <property type="entry name" value="Man-6-P_rcpt_cation_dep"/>
</dbReference>
<evidence type="ECO:0000256" key="1">
    <source>
        <dbReference type="ARBA" id="ARBA00004363"/>
    </source>
</evidence>
<comment type="subcellular location">
    <subcellularLocation>
        <location evidence="12">Endomembrane system</location>
        <topology evidence="12">Single-pass type I membrane protein</topology>
    </subcellularLocation>
    <subcellularLocation>
        <location evidence="1">Lysosome membrane</location>
        <topology evidence="1">Single-pass membrane protein</topology>
    </subcellularLocation>
</comment>
<protein>
    <recommendedName>
        <fullName evidence="14">Cation-dependent mannose-6-phosphate receptor</fullName>
    </recommendedName>
</protein>
<keyword evidence="5 17" id="KW-0732">Signal</keyword>
<dbReference type="InterPro" id="IPR044865">
    <property type="entry name" value="MRH_dom"/>
</dbReference>
<evidence type="ECO:0000256" key="10">
    <source>
        <dbReference type="ARBA" id="ARBA00023180"/>
    </source>
</evidence>
<dbReference type="InterPro" id="IPR009011">
    <property type="entry name" value="Man6P_isomerase_rcpt-bd_dom_sf"/>
</dbReference>
<evidence type="ECO:0000256" key="16">
    <source>
        <dbReference type="SAM" id="Phobius"/>
    </source>
</evidence>
<sequence length="287" mass="31859">MGGRDRCSCRMFLAQSCLHALILVVVTTVMAEEGCDLVGEEGSESPKELAILKRLEPLTNISFSTESGSDNEQYTYKFRVCREVAGEKPNSGLVQINNQSGKMAVVGRINETHLASGSKWIMLIYKGGDSYTSRCDKEKRKAIIMITCNRTSLATGFTMVTEEREKVNECFYIFELESSLACPPEDLHLRVDSPHLSVGSILLITFTSLVAMYIIGGFLYQRLVVGAKGMEQFPHFAFWQDLGNIVADGCDFVCRSKPRNGPAAYRGVGDDQLGEESEERDDHLLPM</sequence>
<evidence type="ECO:0000256" key="11">
    <source>
        <dbReference type="ARBA" id="ARBA00023228"/>
    </source>
</evidence>
<dbReference type="SUPFAM" id="SSF50911">
    <property type="entry name" value="Mannose 6-phosphate receptor domain"/>
    <property type="match status" value="1"/>
</dbReference>
<evidence type="ECO:0000259" key="18">
    <source>
        <dbReference type="PROSITE" id="PS51914"/>
    </source>
</evidence>
<proteinExistence type="predicted"/>
<evidence type="ECO:0000313" key="19">
    <source>
        <dbReference type="EMBL" id="KAJ7316262.1"/>
    </source>
</evidence>
<keyword evidence="7 16" id="KW-0472">Membrane</keyword>
<dbReference type="OrthoDB" id="29460at2759"/>
<dbReference type="GO" id="GO:0006622">
    <property type="term" value="P:protein targeting to lysosome"/>
    <property type="evidence" value="ECO:0007669"/>
    <property type="project" value="InterPro"/>
</dbReference>
<comment type="caution">
    <text evidence="19">The sequence shown here is derived from an EMBL/GenBank/DDBJ whole genome shotgun (WGS) entry which is preliminary data.</text>
</comment>
<dbReference type="Pfam" id="PF02157">
    <property type="entry name" value="Man-6-P_recep"/>
    <property type="match status" value="1"/>
</dbReference>
<evidence type="ECO:0000256" key="15">
    <source>
        <dbReference type="SAM" id="MobiDB-lite"/>
    </source>
</evidence>
<evidence type="ECO:0000256" key="4">
    <source>
        <dbReference type="ARBA" id="ARBA00022692"/>
    </source>
</evidence>
<dbReference type="InterPro" id="IPR028927">
    <property type="entry name" value="Man-6-P_rcpt"/>
</dbReference>
<dbReference type="PROSITE" id="PS51914">
    <property type="entry name" value="MRH"/>
    <property type="match status" value="1"/>
</dbReference>
<dbReference type="GO" id="GO:0005802">
    <property type="term" value="C:trans-Golgi network"/>
    <property type="evidence" value="ECO:0007669"/>
    <property type="project" value="TreeGrafter"/>
</dbReference>
<keyword evidence="6 16" id="KW-1133">Transmembrane helix</keyword>
<evidence type="ECO:0000256" key="3">
    <source>
        <dbReference type="ARBA" id="ARBA00022553"/>
    </source>
</evidence>
<feature type="signal peptide" evidence="17">
    <location>
        <begin position="1"/>
        <end position="31"/>
    </location>
</feature>
<evidence type="ECO:0000256" key="9">
    <source>
        <dbReference type="ARBA" id="ARBA00023170"/>
    </source>
</evidence>
<keyword evidence="9" id="KW-0675">Receptor</keyword>
<keyword evidence="2" id="KW-0813">Transport</keyword>
<keyword evidence="20" id="KW-1185">Reference proteome</keyword>
<keyword evidence="4 16" id="KW-0812">Transmembrane</keyword>
<accession>A0A9Q1AVY7</accession>
<evidence type="ECO:0000313" key="20">
    <source>
        <dbReference type="Proteomes" id="UP001142489"/>
    </source>
</evidence>
<feature type="domain" description="MRH" evidence="18">
    <location>
        <begin position="33"/>
        <end position="184"/>
    </location>
</feature>
<evidence type="ECO:0000256" key="13">
    <source>
        <dbReference type="ARBA" id="ARBA00059814"/>
    </source>
</evidence>
<name>A0A9Q1AVY7_9SAUR</name>
<evidence type="ECO:0000256" key="2">
    <source>
        <dbReference type="ARBA" id="ARBA00022448"/>
    </source>
</evidence>
<evidence type="ECO:0000256" key="6">
    <source>
        <dbReference type="ARBA" id="ARBA00022989"/>
    </source>
</evidence>
<evidence type="ECO:0000256" key="8">
    <source>
        <dbReference type="ARBA" id="ARBA00023157"/>
    </source>
</evidence>